<evidence type="ECO:0000313" key="2">
    <source>
        <dbReference type="Proteomes" id="UP001159405"/>
    </source>
</evidence>
<dbReference type="PANTHER" id="PTHR34615:SF1">
    <property type="entry name" value="PX DOMAIN-CONTAINING PROTEIN"/>
    <property type="match status" value="1"/>
</dbReference>
<dbReference type="PANTHER" id="PTHR34615">
    <property type="entry name" value="PX DOMAIN-CONTAINING PROTEIN"/>
    <property type="match status" value="1"/>
</dbReference>
<accession>A0ABN8PA78</accession>
<keyword evidence="2" id="KW-1185">Reference proteome</keyword>
<evidence type="ECO:0000313" key="1">
    <source>
        <dbReference type="EMBL" id="CAH3135818.1"/>
    </source>
</evidence>
<organism evidence="1 2">
    <name type="scientific">Porites lobata</name>
    <dbReference type="NCBI Taxonomy" id="104759"/>
    <lineage>
        <taxon>Eukaryota</taxon>
        <taxon>Metazoa</taxon>
        <taxon>Cnidaria</taxon>
        <taxon>Anthozoa</taxon>
        <taxon>Hexacorallia</taxon>
        <taxon>Scleractinia</taxon>
        <taxon>Fungiina</taxon>
        <taxon>Poritidae</taxon>
        <taxon>Porites</taxon>
    </lineage>
</organism>
<comment type="caution">
    <text evidence="1">The sequence shown here is derived from an EMBL/GenBank/DDBJ whole genome shotgun (WGS) entry which is preliminary data.</text>
</comment>
<proteinExistence type="predicted"/>
<reference evidence="1 2" key="1">
    <citation type="submission" date="2022-05" db="EMBL/GenBank/DDBJ databases">
        <authorList>
            <consortium name="Genoscope - CEA"/>
            <person name="William W."/>
        </authorList>
    </citation>
    <scope>NUCLEOTIDE SEQUENCE [LARGE SCALE GENOMIC DNA]</scope>
</reference>
<feature type="non-terminal residue" evidence="1">
    <location>
        <position position="256"/>
    </location>
</feature>
<dbReference type="EMBL" id="CALNXK010000056">
    <property type="protein sequence ID" value="CAH3135818.1"/>
    <property type="molecule type" value="Genomic_DNA"/>
</dbReference>
<protein>
    <recommendedName>
        <fullName evidence="3">DDE Tnp4 domain-containing protein</fullName>
    </recommendedName>
</protein>
<name>A0ABN8PA78_9CNID</name>
<evidence type="ECO:0008006" key="3">
    <source>
        <dbReference type="Google" id="ProtNLM"/>
    </source>
</evidence>
<dbReference type="Proteomes" id="UP001159405">
    <property type="component" value="Unassembled WGS sequence"/>
</dbReference>
<sequence>MKLRAATRRRTTQLETQQVSSKLNTMSSFKAVQEMLLFCLEEEIIDDEEFAVLYEEYTPQNLPFPHWQYDTFSLLNKDPAECKADFRVEKADIPLLIDALRMPPEFVCGNGTVCDATEGLCILLKRFAYPYRYSDMIPIFGRSVPELSIISNEITDWLYTNHGHRVTYWNHDILSPAMLDVYATAIYNKGAALENCFGFIDGTVRPTSRPIIYQRAVYNGHKRVHVLKFQSVALPNGLIGHLYGAVGKQNSCYYYF</sequence>
<gene>
    <name evidence="1" type="ORF">PLOB_00038088</name>
</gene>